<comment type="caution">
    <text evidence="2">The sequence shown here is derived from an EMBL/GenBank/DDBJ whole genome shotgun (WGS) entry which is preliminary data.</text>
</comment>
<sequence length="159" mass="17336">MADWIAAIGQAAGAVFTACAVVVALWIASRDARLRDLESDRKSLAQARLVLAGDAPRAEATGQTVDGFRHAIRFEIANHGDRPILEIGIEVWGEDRGRRGSHWSDSRAILLPGEVAEFTMSAVTAEPNLTISRWRARWVDADGHAWLLDERAVPVRSAG</sequence>
<proteinExistence type="predicted"/>
<accession>A0ABQ3WJT2</accession>
<dbReference type="EMBL" id="BOMF01000075">
    <property type="protein sequence ID" value="GID46495.1"/>
    <property type="molecule type" value="Genomic_DNA"/>
</dbReference>
<keyword evidence="1" id="KW-0812">Transmembrane</keyword>
<reference evidence="2" key="1">
    <citation type="submission" date="2021-01" db="EMBL/GenBank/DDBJ databases">
        <title>Whole genome shotgun sequence of Actinoplanes capillaceus NBRC 16408.</title>
        <authorList>
            <person name="Komaki H."/>
            <person name="Tamura T."/>
        </authorList>
    </citation>
    <scope>NUCLEOTIDE SEQUENCE [LARGE SCALE GENOMIC DNA]</scope>
    <source>
        <strain evidence="2">NBRC 16408</strain>
    </source>
</reference>
<gene>
    <name evidence="2" type="ORF">Aca07nite_37700</name>
</gene>
<keyword evidence="1" id="KW-1133">Transmembrane helix</keyword>
<organism evidence="2">
    <name type="scientific">Actinoplanes campanulatus</name>
    <dbReference type="NCBI Taxonomy" id="113559"/>
    <lineage>
        <taxon>Bacteria</taxon>
        <taxon>Bacillati</taxon>
        <taxon>Actinomycetota</taxon>
        <taxon>Actinomycetes</taxon>
        <taxon>Micromonosporales</taxon>
        <taxon>Micromonosporaceae</taxon>
        <taxon>Actinoplanes</taxon>
    </lineage>
</organism>
<feature type="transmembrane region" description="Helical" evidence="1">
    <location>
        <begin position="6"/>
        <end position="28"/>
    </location>
</feature>
<evidence type="ECO:0000256" key="1">
    <source>
        <dbReference type="SAM" id="Phobius"/>
    </source>
</evidence>
<name>A0ABQ3WJT2_9ACTN</name>
<keyword evidence="1" id="KW-0472">Membrane</keyword>
<dbReference type="RefSeq" id="WP_204296783.1">
    <property type="nucleotide sequence ID" value="NZ_BAAAGQ010000006.1"/>
</dbReference>
<evidence type="ECO:0000313" key="2">
    <source>
        <dbReference type="EMBL" id="GID46495.1"/>
    </source>
</evidence>
<protein>
    <submittedName>
        <fullName evidence="2">Uncharacterized protein</fullName>
    </submittedName>
</protein>